<sequence>MRHLPLIIVSTLLLLLVACGKTPGYVISPDKMAEIMADLHTGEAVVDANGAAYRNDSVKRALMQSICEIHGVTTADLDTSLYWYGNNLPEYVKVYDKTIEILNARIAEVEKSGAKTAGRIQRDTPDGDSVNIWRGPLMRRNTAGNPSDFISFTYNSERNWERGDRYTLYARPLNPHSPLFMTLAVTYNDGTAEYVTLNQGSEGRKQLTLVLDSAKTATNLYGTIHYSAGRGEISYIDSIALVRTRGRNDNVKARQAQHTVKIR</sequence>
<protein>
    <submittedName>
        <fullName evidence="2">DUF4296 domain-containing protein</fullName>
    </submittedName>
</protein>
<evidence type="ECO:0000259" key="1">
    <source>
        <dbReference type="Pfam" id="PF14129"/>
    </source>
</evidence>
<gene>
    <name evidence="2" type="ORF">C5O23_05505</name>
</gene>
<organism evidence="2 3">
    <name type="scientific">Duncaniella muris</name>
    <dbReference type="NCBI Taxonomy" id="2094150"/>
    <lineage>
        <taxon>Bacteria</taxon>
        <taxon>Pseudomonadati</taxon>
        <taxon>Bacteroidota</taxon>
        <taxon>Bacteroidia</taxon>
        <taxon>Bacteroidales</taxon>
        <taxon>Muribaculaceae</taxon>
        <taxon>Duncaniella</taxon>
    </lineage>
</organism>
<accession>A0A2V1IP13</accession>
<dbReference type="AlphaFoldDB" id="A0A2V1IP13"/>
<feature type="domain" description="DUF4296" evidence="1">
    <location>
        <begin position="23"/>
        <end position="105"/>
    </location>
</feature>
<evidence type="ECO:0000313" key="2">
    <source>
        <dbReference type="EMBL" id="PWB02677.1"/>
    </source>
</evidence>
<keyword evidence="3" id="KW-1185">Reference proteome</keyword>
<comment type="caution">
    <text evidence="2">The sequence shown here is derived from an EMBL/GenBank/DDBJ whole genome shotgun (WGS) entry which is preliminary data.</text>
</comment>
<dbReference type="RefSeq" id="WP_107031951.1">
    <property type="nucleotide sequence ID" value="NZ_CAOLSD010000044.1"/>
</dbReference>
<dbReference type="Pfam" id="PF14129">
    <property type="entry name" value="DUF4296"/>
    <property type="match status" value="1"/>
</dbReference>
<dbReference type="EMBL" id="PUEC01000010">
    <property type="protein sequence ID" value="PWB02677.1"/>
    <property type="molecule type" value="Genomic_DNA"/>
</dbReference>
<dbReference type="PROSITE" id="PS51257">
    <property type="entry name" value="PROKAR_LIPOPROTEIN"/>
    <property type="match status" value="1"/>
</dbReference>
<evidence type="ECO:0000313" key="3">
    <source>
        <dbReference type="Proteomes" id="UP000244905"/>
    </source>
</evidence>
<dbReference type="Proteomes" id="UP000244905">
    <property type="component" value="Unassembled WGS sequence"/>
</dbReference>
<reference evidence="3" key="1">
    <citation type="submission" date="2018-02" db="EMBL/GenBank/DDBJ databases">
        <authorList>
            <person name="Clavel T."/>
            <person name="Strowig T."/>
        </authorList>
    </citation>
    <scope>NUCLEOTIDE SEQUENCE [LARGE SCALE GENOMIC DNA]</scope>
    <source>
        <strain evidence="3">DSM 103720</strain>
    </source>
</reference>
<proteinExistence type="predicted"/>
<dbReference type="GeneID" id="82525796"/>
<dbReference type="InterPro" id="IPR025381">
    <property type="entry name" value="DUF4296"/>
</dbReference>
<name>A0A2V1IP13_9BACT</name>